<keyword evidence="2" id="KW-1185">Reference proteome</keyword>
<dbReference type="EMBL" id="JMKI01000005">
    <property type="protein sequence ID" value="KEJ93314.1"/>
    <property type="molecule type" value="Genomic_DNA"/>
</dbReference>
<reference evidence="1 2" key="1">
    <citation type="submission" date="2014-04" db="EMBL/GenBank/DDBJ databases">
        <title>Draft Genome Sequence of Synergistes jonesii.</title>
        <authorList>
            <person name="Coil D.A."/>
            <person name="Eisen J.A."/>
            <person name="Holland-Moritz H.E."/>
        </authorList>
    </citation>
    <scope>NUCLEOTIDE SEQUENCE [LARGE SCALE GENOMIC DNA]</scope>
    <source>
        <strain evidence="1 2">78-1</strain>
    </source>
</reference>
<evidence type="ECO:0000313" key="2">
    <source>
        <dbReference type="Proteomes" id="UP000027665"/>
    </source>
</evidence>
<accession>A0A073IU53</accession>
<protein>
    <submittedName>
        <fullName evidence="1">Uncharacterized protein</fullName>
    </submittedName>
</protein>
<organism evidence="1 2">
    <name type="scientific">Synergistes jonesii</name>
    <dbReference type="NCBI Taxonomy" id="2754"/>
    <lineage>
        <taxon>Bacteria</taxon>
        <taxon>Thermotogati</taxon>
        <taxon>Synergistota</taxon>
        <taxon>Synergistia</taxon>
        <taxon>Synergistales</taxon>
        <taxon>Synergistaceae</taxon>
        <taxon>Synergistes</taxon>
    </lineage>
</organism>
<sequence>MFADHHSYFVSDCPEKLGLAAGQCGCAEHAVPVKRIVKGNGPFPASARMRGAMFSQKRRG</sequence>
<proteinExistence type="predicted"/>
<name>A0A073IU53_9BACT</name>
<gene>
    <name evidence="1" type="ORF">EH55_10650</name>
</gene>
<dbReference type="Proteomes" id="UP000027665">
    <property type="component" value="Unassembled WGS sequence"/>
</dbReference>
<comment type="caution">
    <text evidence="1">The sequence shown here is derived from an EMBL/GenBank/DDBJ whole genome shotgun (WGS) entry which is preliminary data.</text>
</comment>
<dbReference type="AlphaFoldDB" id="A0A073IU53"/>
<evidence type="ECO:0000313" key="1">
    <source>
        <dbReference type="EMBL" id="KEJ93314.1"/>
    </source>
</evidence>